<evidence type="ECO:0000313" key="1">
    <source>
        <dbReference type="EMBL" id="SVE56717.1"/>
    </source>
</evidence>
<dbReference type="AlphaFoldDB" id="A0A383EIN1"/>
<accession>A0A383EIN1</accession>
<protein>
    <submittedName>
        <fullName evidence="1">Uncharacterized protein</fullName>
    </submittedName>
</protein>
<dbReference type="EMBL" id="UINC01226294">
    <property type="protein sequence ID" value="SVE56717.1"/>
    <property type="molecule type" value="Genomic_DNA"/>
</dbReference>
<organism evidence="1">
    <name type="scientific">marine metagenome</name>
    <dbReference type="NCBI Taxonomy" id="408172"/>
    <lineage>
        <taxon>unclassified sequences</taxon>
        <taxon>metagenomes</taxon>
        <taxon>ecological metagenomes</taxon>
    </lineage>
</organism>
<gene>
    <name evidence="1" type="ORF">METZ01_LOCUS509571</name>
</gene>
<sequence length="45" mass="5182">MRLFGQLIVGLMPITPRLFIQWVAKRYVAGSDIDSAIRLMKEMSE</sequence>
<feature type="non-terminal residue" evidence="1">
    <location>
        <position position="45"/>
    </location>
</feature>
<reference evidence="1" key="1">
    <citation type="submission" date="2018-05" db="EMBL/GenBank/DDBJ databases">
        <authorList>
            <person name="Lanie J.A."/>
            <person name="Ng W.-L."/>
            <person name="Kazmierczak K.M."/>
            <person name="Andrzejewski T.M."/>
            <person name="Davidsen T.M."/>
            <person name="Wayne K.J."/>
            <person name="Tettelin H."/>
            <person name="Glass J.I."/>
            <person name="Rusch D."/>
            <person name="Podicherti R."/>
            <person name="Tsui H.-C.T."/>
            <person name="Winkler M.E."/>
        </authorList>
    </citation>
    <scope>NUCLEOTIDE SEQUENCE</scope>
</reference>
<proteinExistence type="predicted"/>
<name>A0A383EIN1_9ZZZZ</name>